<name>X0Y775_9ZZZZ</name>
<reference evidence="2" key="1">
    <citation type="journal article" date="2014" name="Front. Microbiol.">
        <title>High frequency of phylogenetically diverse reductive dehalogenase-homologous genes in deep subseafloor sedimentary metagenomes.</title>
        <authorList>
            <person name="Kawai M."/>
            <person name="Futagami T."/>
            <person name="Toyoda A."/>
            <person name="Takaki Y."/>
            <person name="Nishi S."/>
            <person name="Hori S."/>
            <person name="Arai W."/>
            <person name="Tsubouchi T."/>
            <person name="Morono Y."/>
            <person name="Uchiyama I."/>
            <person name="Ito T."/>
            <person name="Fujiyama A."/>
            <person name="Inagaki F."/>
            <person name="Takami H."/>
        </authorList>
    </citation>
    <scope>NUCLEOTIDE SEQUENCE</scope>
    <source>
        <strain evidence="2">Expedition CK06-06</strain>
    </source>
</reference>
<feature type="non-terminal residue" evidence="2">
    <location>
        <position position="89"/>
    </location>
</feature>
<gene>
    <name evidence="2" type="ORF">S01H1_81044</name>
</gene>
<comment type="caution">
    <text evidence="2">The sequence shown here is derived from an EMBL/GenBank/DDBJ whole genome shotgun (WGS) entry which is preliminary data.</text>
</comment>
<proteinExistence type="predicted"/>
<evidence type="ECO:0000313" key="2">
    <source>
        <dbReference type="EMBL" id="GAG51744.1"/>
    </source>
</evidence>
<dbReference type="SUPFAM" id="SSF50346">
    <property type="entry name" value="PRC-barrel domain"/>
    <property type="match status" value="1"/>
</dbReference>
<dbReference type="Pfam" id="PF05239">
    <property type="entry name" value="PRC"/>
    <property type="match status" value="1"/>
</dbReference>
<dbReference type="EMBL" id="BARS01054799">
    <property type="protein sequence ID" value="GAG51744.1"/>
    <property type="molecule type" value="Genomic_DNA"/>
</dbReference>
<evidence type="ECO:0000259" key="1">
    <source>
        <dbReference type="Pfam" id="PF05239"/>
    </source>
</evidence>
<dbReference type="InterPro" id="IPR011033">
    <property type="entry name" value="PRC_barrel-like_sf"/>
</dbReference>
<accession>X0Y775</accession>
<sequence length="89" mass="9687">MIQTKTISNICSVPVYTDAGEFFGEVDDAIIQQNKILGWKINATPESPVFKVLRGARGVIVPHQLVRAIHDIMLISKAAVPSVGERTSV</sequence>
<dbReference type="Gene3D" id="2.30.30.240">
    <property type="entry name" value="PRC-barrel domain"/>
    <property type="match status" value="1"/>
</dbReference>
<dbReference type="InterPro" id="IPR027275">
    <property type="entry name" value="PRC-brl_dom"/>
</dbReference>
<dbReference type="AlphaFoldDB" id="X0Y775"/>
<protein>
    <recommendedName>
        <fullName evidence="1">PRC-barrel domain-containing protein</fullName>
    </recommendedName>
</protein>
<organism evidence="2">
    <name type="scientific">marine sediment metagenome</name>
    <dbReference type="NCBI Taxonomy" id="412755"/>
    <lineage>
        <taxon>unclassified sequences</taxon>
        <taxon>metagenomes</taxon>
        <taxon>ecological metagenomes</taxon>
    </lineage>
</organism>
<feature type="domain" description="PRC-barrel" evidence="1">
    <location>
        <begin position="6"/>
        <end position="75"/>
    </location>
</feature>